<reference evidence="1" key="1">
    <citation type="submission" date="2024-03" db="EMBL/GenBank/DDBJ databases">
        <title>Novel Streptomyces species of biotechnological and ecological value are a feature of Machair soil.</title>
        <authorList>
            <person name="Prole J.R."/>
            <person name="Goodfellow M."/>
            <person name="Allenby N."/>
            <person name="Ward A.C."/>
        </authorList>
    </citation>
    <scope>NUCLEOTIDE SEQUENCE</scope>
    <source>
        <strain evidence="1">MS2.AVA.5</strain>
    </source>
</reference>
<dbReference type="EMBL" id="JBBKAJ010000022">
    <property type="protein sequence ID" value="MEJ8639646.1"/>
    <property type="molecule type" value="Genomic_DNA"/>
</dbReference>
<proteinExistence type="predicted"/>
<organism evidence="1 2">
    <name type="scientific">Streptomyces achmelvichensis</name>
    <dbReference type="NCBI Taxonomy" id="3134111"/>
    <lineage>
        <taxon>Bacteria</taxon>
        <taxon>Bacillati</taxon>
        <taxon>Actinomycetota</taxon>
        <taxon>Actinomycetes</taxon>
        <taxon>Kitasatosporales</taxon>
        <taxon>Streptomycetaceae</taxon>
        <taxon>Streptomyces</taxon>
    </lineage>
</organism>
<accession>A0ACC6Q7P8</accession>
<sequence>MQKKHKVGLAAAAAVFVAVPGGLLMTSQAAAADREAERKSLEQAAEDVFQRRADAPGAEWRNHAAPTGKVWNQADARADVKEVNRRGDRFTVNVNEFTTPYTSDAYGRNLEPTTPYVGMYRLVFERDGDDWRLVQDLSDQLTK</sequence>
<keyword evidence="2" id="KW-1185">Reference proteome</keyword>
<name>A0ACC6Q7P8_9ACTN</name>
<evidence type="ECO:0000313" key="1">
    <source>
        <dbReference type="EMBL" id="MEJ8639646.1"/>
    </source>
</evidence>
<evidence type="ECO:0000313" key="2">
    <source>
        <dbReference type="Proteomes" id="UP001377168"/>
    </source>
</evidence>
<comment type="caution">
    <text evidence="1">The sequence shown here is derived from an EMBL/GenBank/DDBJ whole genome shotgun (WGS) entry which is preliminary data.</text>
</comment>
<protein>
    <submittedName>
        <fullName evidence="1">Uncharacterized protein</fullName>
    </submittedName>
</protein>
<gene>
    <name evidence="1" type="ORF">WKI67_40545</name>
</gene>
<dbReference type="Proteomes" id="UP001377168">
    <property type="component" value="Unassembled WGS sequence"/>
</dbReference>